<keyword evidence="1" id="KW-0028">Amino-acid biosynthesis</keyword>
<evidence type="ECO:0000256" key="3">
    <source>
        <dbReference type="ARBA" id="ARBA00023222"/>
    </source>
</evidence>
<dbReference type="Gene3D" id="3.40.190.10">
    <property type="entry name" value="Periplasmic binding protein-like II"/>
    <property type="match status" value="1"/>
</dbReference>
<keyword evidence="4" id="KW-0456">Lyase</keyword>
<dbReference type="InterPro" id="IPR001086">
    <property type="entry name" value="Preph_deHydtase"/>
</dbReference>
<evidence type="ECO:0000256" key="1">
    <source>
        <dbReference type="ARBA" id="ARBA00022605"/>
    </source>
</evidence>
<reference evidence="7 8" key="1">
    <citation type="submission" date="2021-05" db="EMBL/GenBank/DDBJ databases">
        <title>Genome Assembly of Synthetic Allotetraploid Brassica napus Reveals Homoeologous Exchanges between Subgenomes.</title>
        <authorList>
            <person name="Davis J.T."/>
        </authorList>
    </citation>
    <scope>NUCLEOTIDE SEQUENCE [LARGE SCALE GENOMIC DNA]</scope>
    <source>
        <strain evidence="8">cv. Da-Ae</strain>
        <tissue evidence="7">Seedling</tissue>
    </source>
</reference>
<evidence type="ECO:0000256" key="2">
    <source>
        <dbReference type="ARBA" id="ARBA00023141"/>
    </source>
</evidence>
<dbReference type="PROSITE" id="PS51171">
    <property type="entry name" value="PREPHENATE_DEHYDR_3"/>
    <property type="match status" value="1"/>
</dbReference>
<gene>
    <name evidence="7" type="ORF">HID58_075176</name>
</gene>
<keyword evidence="8" id="KW-1185">Reference proteome</keyword>
<dbReference type="SUPFAM" id="SSF53850">
    <property type="entry name" value="Periplasmic binding protein-like II"/>
    <property type="match status" value="1"/>
</dbReference>
<evidence type="ECO:0000313" key="7">
    <source>
        <dbReference type="EMBL" id="KAH0868154.1"/>
    </source>
</evidence>
<dbReference type="PANTHER" id="PTHR21022">
    <property type="entry name" value="PREPHENATE DEHYDRATASE P PROTEIN"/>
    <property type="match status" value="1"/>
</dbReference>
<evidence type="ECO:0000313" key="8">
    <source>
        <dbReference type="Proteomes" id="UP000824890"/>
    </source>
</evidence>
<sequence length="112" mass="11885">MDVTICIALSVSDLSLAPMHRSNPGVAYQGVPKAYSEAAAGKAYPDCQATPCDQFEVTFQEVELWIADRVVLPVEISLIGMFIALRGVVDHQALTPGLHSLAMAAVGITARS</sequence>
<comment type="caution">
    <text evidence="7">The sequence shown here is derived from an EMBL/GenBank/DDBJ whole genome shotgun (WGS) entry which is preliminary data.</text>
</comment>
<keyword evidence="2" id="KW-0057">Aromatic amino acid biosynthesis</keyword>
<dbReference type="Proteomes" id="UP000824890">
    <property type="component" value="Unassembled WGS sequence"/>
</dbReference>
<keyword evidence="3" id="KW-0584">Phenylalanine biosynthesis</keyword>
<evidence type="ECO:0000256" key="5">
    <source>
        <dbReference type="ARBA" id="ARBA00029440"/>
    </source>
</evidence>
<comment type="pathway">
    <text evidence="5">Amino-acid biosynthesis.</text>
</comment>
<name>A0ABQ7YK42_BRANA</name>
<proteinExistence type="predicted"/>
<dbReference type="EMBL" id="JAGKQM010000017">
    <property type="protein sequence ID" value="KAH0868154.1"/>
    <property type="molecule type" value="Genomic_DNA"/>
</dbReference>
<dbReference type="Pfam" id="PF00800">
    <property type="entry name" value="PDT"/>
    <property type="match status" value="1"/>
</dbReference>
<organism evidence="7 8">
    <name type="scientific">Brassica napus</name>
    <name type="common">Rape</name>
    <dbReference type="NCBI Taxonomy" id="3708"/>
    <lineage>
        <taxon>Eukaryota</taxon>
        <taxon>Viridiplantae</taxon>
        <taxon>Streptophyta</taxon>
        <taxon>Embryophyta</taxon>
        <taxon>Tracheophyta</taxon>
        <taxon>Spermatophyta</taxon>
        <taxon>Magnoliopsida</taxon>
        <taxon>eudicotyledons</taxon>
        <taxon>Gunneridae</taxon>
        <taxon>Pentapetalae</taxon>
        <taxon>rosids</taxon>
        <taxon>malvids</taxon>
        <taxon>Brassicales</taxon>
        <taxon>Brassicaceae</taxon>
        <taxon>Brassiceae</taxon>
        <taxon>Brassica</taxon>
    </lineage>
</organism>
<feature type="domain" description="Prephenate dehydratase" evidence="6">
    <location>
        <begin position="25"/>
        <end position="112"/>
    </location>
</feature>
<evidence type="ECO:0000256" key="4">
    <source>
        <dbReference type="ARBA" id="ARBA00023239"/>
    </source>
</evidence>
<evidence type="ECO:0000259" key="6">
    <source>
        <dbReference type="PROSITE" id="PS51171"/>
    </source>
</evidence>
<accession>A0ABQ7YK42</accession>
<dbReference type="PANTHER" id="PTHR21022:SF19">
    <property type="entry name" value="PREPHENATE DEHYDRATASE-RELATED"/>
    <property type="match status" value="1"/>
</dbReference>
<protein>
    <recommendedName>
        <fullName evidence="6">Prephenate dehydratase domain-containing protein</fullName>
    </recommendedName>
</protein>